<keyword evidence="2" id="KW-1185">Reference proteome</keyword>
<proteinExistence type="predicted"/>
<name>A0A397W681_9GLOM</name>
<comment type="caution">
    <text evidence="1">The sequence shown here is derived from an EMBL/GenBank/DDBJ whole genome shotgun (WGS) entry which is preliminary data.</text>
</comment>
<dbReference type="AlphaFoldDB" id="A0A397W681"/>
<sequence>MAYYVISYVMAPSFYEMIYAKDGIYWLFHEEHKRSKRIVQNSDLPSNPEDWFDKTFIALKNILKNCLSYICYSQISCKDVADYILLYSQIFEKKLCSNLVKSFLLSDYNVTLTLPSHIILKPELPTRSIEMFSKVISELKLH</sequence>
<dbReference type="Proteomes" id="UP000266673">
    <property type="component" value="Unassembled WGS sequence"/>
</dbReference>
<dbReference type="OrthoDB" id="2486808at2759"/>
<accession>A0A397W681</accession>
<evidence type="ECO:0000313" key="2">
    <source>
        <dbReference type="Proteomes" id="UP000266673"/>
    </source>
</evidence>
<protein>
    <submittedName>
        <fullName evidence="1">Uncharacterized protein</fullName>
    </submittedName>
</protein>
<gene>
    <name evidence="1" type="ORF">C2G38_2153313</name>
</gene>
<dbReference type="EMBL" id="QKWP01000018">
    <property type="protein sequence ID" value="RIB30235.1"/>
    <property type="molecule type" value="Genomic_DNA"/>
</dbReference>
<reference evidence="1 2" key="1">
    <citation type="submission" date="2018-06" db="EMBL/GenBank/DDBJ databases">
        <title>Comparative genomics reveals the genomic features of Rhizophagus irregularis, R. cerebriforme, R. diaphanum and Gigaspora rosea, and their symbiotic lifestyle signature.</title>
        <authorList>
            <person name="Morin E."/>
            <person name="San Clemente H."/>
            <person name="Chen E.C.H."/>
            <person name="De La Providencia I."/>
            <person name="Hainaut M."/>
            <person name="Kuo A."/>
            <person name="Kohler A."/>
            <person name="Murat C."/>
            <person name="Tang N."/>
            <person name="Roy S."/>
            <person name="Loubradou J."/>
            <person name="Henrissat B."/>
            <person name="Grigoriev I.V."/>
            <person name="Corradi N."/>
            <person name="Roux C."/>
            <person name="Martin F.M."/>
        </authorList>
    </citation>
    <scope>NUCLEOTIDE SEQUENCE [LARGE SCALE GENOMIC DNA]</scope>
    <source>
        <strain evidence="1 2">DAOM 194757</strain>
    </source>
</reference>
<evidence type="ECO:0000313" key="1">
    <source>
        <dbReference type="EMBL" id="RIB30235.1"/>
    </source>
</evidence>
<organism evidence="1 2">
    <name type="scientific">Gigaspora rosea</name>
    <dbReference type="NCBI Taxonomy" id="44941"/>
    <lineage>
        <taxon>Eukaryota</taxon>
        <taxon>Fungi</taxon>
        <taxon>Fungi incertae sedis</taxon>
        <taxon>Mucoromycota</taxon>
        <taxon>Glomeromycotina</taxon>
        <taxon>Glomeromycetes</taxon>
        <taxon>Diversisporales</taxon>
        <taxon>Gigasporaceae</taxon>
        <taxon>Gigaspora</taxon>
    </lineage>
</organism>